<name>A0A9D5HR39_9LILI</name>
<accession>A0A9D5HR39</accession>
<proteinExistence type="predicted"/>
<dbReference type="EMBL" id="JAGGNH010000001">
    <property type="protein sequence ID" value="KAJ0985531.1"/>
    <property type="molecule type" value="Genomic_DNA"/>
</dbReference>
<evidence type="ECO:0000313" key="3">
    <source>
        <dbReference type="Proteomes" id="UP001085076"/>
    </source>
</evidence>
<feature type="region of interest" description="Disordered" evidence="1">
    <location>
        <begin position="65"/>
        <end position="127"/>
    </location>
</feature>
<dbReference type="AlphaFoldDB" id="A0A9D5HR39"/>
<reference evidence="2" key="1">
    <citation type="submission" date="2021-03" db="EMBL/GenBank/DDBJ databases">
        <authorList>
            <person name="Li Z."/>
            <person name="Yang C."/>
        </authorList>
    </citation>
    <scope>NUCLEOTIDE SEQUENCE</scope>
    <source>
        <strain evidence="2">Dzin_1.0</strain>
        <tissue evidence="2">Leaf</tissue>
    </source>
</reference>
<protein>
    <submittedName>
        <fullName evidence="2">Uncharacterized protein</fullName>
    </submittedName>
</protein>
<dbReference type="PANTHER" id="PTHR46929:SF3">
    <property type="entry name" value="MYB_SANT-LIKE DOMAIN-CONTAINING PROTEIN"/>
    <property type="match status" value="1"/>
</dbReference>
<keyword evidence="3" id="KW-1185">Reference proteome</keyword>
<dbReference type="PANTHER" id="PTHR46929">
    <property type="entry name" value="EXPRESSED PROTEIN"/>
    <property type="match status" value="1"/>
</dbReference>
<evidence type="ECO:0000313" key="2">
    <source>
        <dbReference type="EMBL" id="KAJ0985531.1"/>
    </source>
</evidence>
<comment type="caution">
    <text evidence="2">The sequence shown here is derived from an EMBL/GenBank/DDBJ whole genome shotgun (WGS) entry which is preliminary data.</text>
</comment>
<organism evidence="2 3">
    <name type="scientific">Dioscorea zingiberensis</name>
    <dbReference type="NCBI Taxonomy" id="325984"/>
    <lineage>
        <taxon>Eukaryota</taxon>
        <taxon>Viridiplantae</taxon>
        <taxon>Streptophyta</taxon>
        <taxon>Embryophyta</taxon>
        <taxon>Tracheophyta</taxon>
        <taxon>Spermatophyta</taxon>
        <taxon>Magnoliopsida</taxon>
        <taxon>Liliopsida</taxon>
        <taxon>Dioscoreales</taxon>
        <taxon>Dioscoreaceae</taxon>
        <taxon>Dioscorea</taxon>
    </lineage>
</organism>
<dbReference type="Proteomes" id="UP001085076">
    <property type="component" value="Miscellaneous, Linkage group lg01"/>
</dbReference>
<gene>
    <name evidence="2" type="ORF">J5N97_003887</name>
</gene>
<reference evidence="2" key="2">
    <citation type="journal article" date="2022" name="Hortic Res">
        <title>The genome of Dioscorea zingiberensis sheds light on the biosynthesis, origin and evolution of the medicinally important diosgenin saponins.</title>
        <authorList>
            <person name="Li Y."/>
            <person name="Tan C."/>
            <person name="Li Z."/>
            <person name="Guo J."/>
            <person name="Li S."/>
            <person name="Chen X."/>
            <person name="Wang C."/>
            <person name="Dai X."/>
            <person name="Yang H."/>
            <person name="Song W."/>
            <person name="Hou L."/>
            <person name="Xu J."/>
            <person name="Tong Z."/>
            <person name="Xu A."/>
            <person name="Yuan X."/>
            <person name="Wang W."/>
            <person name="Yang Q."/>
            <person name="Chen L."/>
            <person name="Sun Z."/>
            <person name="Wang K."/>
            <person name="Pan B."/>
            <person name="Chen J."/>
            <person name="Bao Y."/>
            <person name="Liu F."/>
            <person name="Qi X."/>
            <person name="Gang D.R."/>
            <person name="Wen J."/>
            <person name="Li J."/>
        </authorList>
    </citation>
    <scope>NUCLEOTIDE SEQUENCE</scope>
    <source>
        <strain evidence="2">Dzin_1.0</strain>
    </source>
</reference>
<evidence type="ECO:0000256" key="1">
    <source>
        <dbReference type="SAM" id="MobiDB-lite"/>
    </source>
</evidence>
<dbReference type="OrthoDB" id="992872at2759"/>
<sequence length="207" mass="23412">MPGSPLPLLPFDLARNPSNRKLEPPAFPKAKELLNKPIPHFDDLRIICGDDHATGEFARTIFHQFGSENTKEEGAGAGAGVDMETEPSENNNNNNNNEGETARTSTTNNAQKRRRASRVNSEGTSVDPMCNKFDRLATSIDNSSKDWKEKMSDALWSMEGYDDDELEIVYLALRGNRDLAEDFYMRKPSLRKKFVDQFIADRSIYDY</sequence>
<feature type="compositionally biased region" description="Polar residues" evidence="1">
    <location>
        <begin position="98"/>
        <end position="110"/>
    </location>
</feature>